<accession>A0A3S1CTU0</accession>
<dbReference type="RefSeq" id="WP_127080297.1">
    <property type="nucleotide sequence ID" value="NZ_RSCL01000003.1"/>
</dbReference>
<dbReference type="Proteomes" id="UP000271624">
    <property type="component" value="Unassembled WGS sequence"/>
</dbReference>
<gene>
    <name evidence="1" type="ORF">DSM106972_016710</name>
</gene>
<evidence type="ECO:0000313" key="1">
    <source>
        <dbReference type="EMBL" id="RUT08503.1"/>
    </source>
</evidence>
<dbReference type="AlphaFoldDB" id="A0A3S1CTU0"/>
<reference evidence="1" key="2">
    <citation type="journal article" date="2019" name="Genome Biol. Evol.">
        <title>Day and night: Metabolic profiles and evolutionary relationships of six axenic non-marine cyanobacteria.</title>
        <authorList>
            <person name="Will S.E."/>
            <person name="Henke P."/>
            <person name="Boedeker C."/>
            <person name="Huang S."/>
            <person name="Brinkmann H."/>
            <person name="Rohde M."/>
            <person name="Jarek M."/>
            <person name="Friedl T."/>
            <person name="Seufert S."/>
            <person name="Schumacher M."/>
            <person name="Overmann J."/>
            <person name="Neumann-Schaal M."/>
            <person name="Petersen J."/>
        </authorList>
    </citation>
    <scope>NUCLEOTIDE SEQUENCE [LARGE SCALE GENOMIC DNA]</scope>
    <source>
        <strain evidence="1">PCC 7102</strain>
    </source>
</reference>
<protein>
    <submittedName>
        <fullName evidence="1">Uncharacterized protein</fullName>
    </submittedName>
</protein>
<reference evidence="1" key="1">
    <citation type="submission" date="2018-12" db="EMBL/GenBank/DDBJ databases">
        <authorList>
            <person name="Will S."/>
            <person name="Neumann-Schaal M."/>
            <person name="Henke P."/>
        </authorList>
    </citation>
    <scope>NUCLEOTIDE SEQUENCE</scope>
    <source>
        <strain evidence="1">PCC 7102</strain>
    </source>
</reference>
<keyword evidence="2" id="KW-1185">Reference proteome</keyword>
<proteinExistence type="predicted"/>
<name>A0A3S1CTU0_9CYAN</name>
<sequence>MTAFDSLVATTDWEPDDIEGIYRQRIQTFVNALHGAFTPTNITFEWKSTTIAQLALTFNERRHSIKLQFRGQSLDDNKFFAFIQQIIQENNSEGKFYPVYEESYSIGYIFLNDLQKAMLEQESNILNFG</sequence>
<evidence type="ECO:0000313" key="2">
    <source>
        <dbReference type="Proteomes" id="UP000271624"/>
    </source>
</evidence>
<dbReference type="EMBL" id="RSCL01000003">
    <property type="protein sequence ID" value="RUT08503.1"/>
    <property type="molecule type" value="Genomic_DNA"/>
</dbReference>
<organism evidence="1 2">
    <name type="scientific">Dulcicalothrix desertica PCC 7102</name>
    <dbReference type="NCBI Taxonomy" id="232991"/>
    <lineage>
        <taxon>Bacteria</taxon>
        <taxon>Bacillati</taxon>
        <taxon>Cyanobacteriota</taxon>
        <taxon>Cyanophyceae</taxon>
        <taxon>Nostocales</taxon>
        <taxon>Calotrichaceae</taxon>
        <taxon>Dulcicalothrix</taxon>
    </lineage>
</organism>
<comment type="caution">
    <text evidence="1">The sequence shown here is derived from an EMBL/GenBank/DDBJ whole genome shotgun (WGS) entry which is preliminary data.</text>
</comment>